<name>A0A445N488_9BACT</name>
<feature type="region of interest" description="Disordered" evidence="1">
    <location>
        <begin position="55"/>
        <end position="95"/>
    </location>
</feature>
<feature type="transmembrane region" description="Helical" evidence="2">
    <location>
        <begin position="237"/>
        <end position="258"/>
    </location>
</feature>
<accession>A0A445N488</accession>
<dbReference type="Gene3D" id="3.30.70.1070">
    <property type="entry name" value="Sporulation related repeat"/>
    <property type="match status" value="1"/>
</dbReference>
<evidence type="ECO:0000256" key="2">
    <source>
        <dbReference type="SAM" id="Phobius"/>
    </source>
</evidence>
<feature type="compositionally biased region" description="Polar residues" evidence="1">
    <location>
        <begin position="418"/>
        <end position="427"/>
    </location>
</feature>
<proteinExistence type="predicted"/>
<gene>
    <name evidence="3" type="ORF">PITCH_A980025</name>
</gene>
<keyword evidence="2" id="KW-0472">Membrane</keyword>
<feature type="region of interest" description="Disordered" evidence="1">
    <location>
        <begin position="408"/>
        <end position="432"/>
    </location>
</feature>
<dbReference type="Gene3D" id="2.60.40.10">
    <property type="entry name" value="Immunoglobulins"/>
    <property type="match status" value="1"/>
</dbReference>
<organism evidence="3">
    <name type="scientific">uncultured Desulfobacterium sp</name>
    <dbReference type="NCBI Taxonomy" id="201089"/>
    <lineage>
        <taxon>Bacteria</taxon>
        <taxon>Pseudomonadati</taxon>
        <taxon>Thermodesulfobacteriota</taxon>
        <taxon>Desulfobacteria</taxon>
        <taxon>Desulfobacterales</taxon>
        <taxon>Desulfobacteriaceae</taxon>
        <taxon>Desulfobacterium</taxon>
        <taxon>environmental samples</taxon>
    </lineage>
</organism>
<dbReference type="EMBL" id="OJIN01000245">
    <property type="protein sequence ID" value="SPD76511.1"/>
    <property type="molecule type" value="Genomic_DNA"/>
</dbReference>
<evidence type="ECO:0000313" key="3">
    <source>
        <dbReference type="EMBL" id="SPD76511.1"/>
    </source>
</evidence>
<dbReference type="GO" id="GO:0016020">
    <property type="term" value="C:membrane"/>
    <property type="evidence" value="ECO:0007669"/>
    <property type="project" value="InterPro"/>
</dbReference>
<feature type="compositionally biased region" description="Acidic residues" evidence="1">
    <location>
        <begin position="1"/>
        <end position="10"/>
    </location>
</feature>
<dbReference type="InterPro" id="IPR015919">
    <property type="entry name" value="Cadherin-like_sf"/>
</dbReference>
<dbReference type="InterPro" id="IPR036680">
    <property type="entry name" value="SPOR-like_sf"/>
</dbReference>
<dbReference type="SUPFAM" id="SSF49313">
    <property type="entry name" value="Cadherin-like"/>
    <property type="match status" value="1"/>
</dbReference>
<keyword evidence="2" id="KW-1133">Transmembrane helix</keyword>
<sequence>MGKDLFDEDKTDEKSDESGPENIGLFDGEVDADQKTDKIVNEPLSGEYELMFKDEDALDETKTNSATGEDESWIPLASEKKGSSGKEERIFEEDEEEIALDNAIEITGKTEETIEFNKPFEEIEQVESHSEENQNKAGIKIHEDFENTSVRNVQEDKGPGEERFIPIAQDEIESPHEQEKPTAAQQVVADEDPMPTDDDFREFADLMNEEPEAPPWEEVVEIPAHGEGDDFRKKKSFVFFSFLLIVGLIAVAFVYLFLETGSMPVKIGKGAGDKPQTLVIGNMEEKPIKAIEQAPAEAPPTVAGPAPEQVQKVNSAPIITGTPVTSIVEGASFSFTPQATDPDPGDKLMFFVTNQPAWMKFDTSTGALTGTPGHADIGVYKDIVILVSDNNATASLPAFDLTVESSKVEAPQARKPEIQQNKTQTGQAPAKEKDIIKADEKKEVKSKEAQAPRYLIPDLMDMIRKSEFKNAAKAYKDGIKQYSNAYTLKIEVVCLDESVQLAFEKGNFDRRMFILPRQIKERPCFAVFWGIYSTKKEALEAIQSIPAFFAHQAMKPQLVLIKQYL</sequence>
<reference evidence="3" key="1">
    <citation type="submission" date="2018-01" db="EMBL/GenBank/DDBJ databases">
        <authorList>
            <person name="Regsiter A."/>
            <person name="William W."/>
        </authorList>
    </citation>
    <scope>NUCLEOTIDE SEQUENCE</scope>
    <source>
        <strain evidence="3">TRIP AH-1</strain>
    </source>
</reference>
<dbReference type="AlphaFoldDB" id="A0A445N488"/>
<dbReference type="Pfam" id="PF05345">
    <property type="entry name" value="He_PIG"/>
    <property type="match status" value="1"/>
</dbReference>
<protein>
    <recommendedName>
        <fullName evidence="4">SPOR domain-containing protein</fullName>
    </recommendedName>
</protein>
<feature type="region of interest" description="Disordered" evidence="1">
    <location>
        <begin position="1"/>
        <end position="27"/>
    </location>
</feature>
<dbReference type="GO" id="GO:0005509">
    <property type="term" value="F:calcium ion binding"/>
    <property type="evidence" value="ECO:0007669"/>
    <property type="project" value="InterPro"/>
</dbReference>
<evidence type="ECO:0000256" key="1">
    <source>
        <dbReference type="SAM" id="MobiDB-lite"/>
    </source>
</evidence>
<keyword evidence="2" id="KW-0812">Transmembrane</keyword>
<dbReference type="InterPro" id="IPR013783">
    <property type="entry name" value="Ig-like_fold"/>
</dbReference>
<dbReference type="GO" id="GO:0042834">
    <property type="term" value="F:peptidoglycan binding"/>
    <property type="evidence" value="ECO:0007669"/>
    <property type="project" value="InterPro"/>
</dbReference>
<evidence type="ECO:0008006" key="4">
    <source>
        <dbReference type="Google" id="ProtNLM"/>
    </source>
</evidence>
<feature type="compositionally biased region" description="Basic and acidic residues" evidence="1">
    <location>
        <begin position="78"/>
        <end position="89"/>
    </location>
</feature>